<dbReference type="EMBL" id="CP163429">
    <property type="protein sequence ID" value="XDP97882.1"/>
    <property type="molecule type" value="Genomic_DNA"/>
</dbReference>
<sequence>MVALIGLAVLVALLARPSDRDDGSGGTGASAPAFSVDPGPSGRPVTPTPNNPAPGSTAEERLSLFSFTGVCQGGRPRPVPRAARVSASGPHPLVVHVNGLLHQFADSGGYDHVDPFTPPPEQVQLVACAEYQERGKLLKKCRYTSSGVLRRTISHYEGRYRMRVHEARTGRLVGAHGMAGQDSVMCTGFVEEGPDSVVIETPDDVSLRAFLRPYARGERP</sequence>
<evidence type="ECO:0000256" key="1">
    <source>
        <dbReference type="SAM" id="MobiDB-lite"/>
    </source>
</evidence>
<feature type="region of interest" description="Disordered" evidence="1">
    <location>
        <begin position="17"/>
        <end position="58"/>
    </location>
</feature>
<proteinExistence type="predicted"/>
<protein>
    <recommendedName>
        <fullName evidence="3">Serine/threonine protein kinase</fullName>
    </recommendedName>
</protein>
<name>A0AB39LV95_9ACTN</name>
<dbReference type="AlphaFoldDB" id="A0AB39LV95"/>
<evidence type="ECO:0008006" key="3">
    <source>
        <dbReference type="Google" id="ProtNLM"/>
    </source>
</evidence>
<reference evidence="2" key="1">
    <citation type="submission" date="2024-07" db="EMBL/GenBank/DDBJ databases">
        <authorList>
            <person name="Yu S.T."/>
        </authorList>
    </citation>
    <scope>NUCLEOTIDE SEQUENCE</scope>
    <source>
        <strain evidence="2">R02</strain>
    </source>
</reference>
<organism evidence="2">
    <name type="scientific">Streptomyces sp. R02</name>
    <dbReference type="NCBI Taxonomy" id="3238623"/>
    <lineage>
        <taxon>Bacteria</taxon>
        <taxon>Bacillati</taxon>
        <taxon>Actinomycetota</taxon>
        <taxon>Actinomycetes</taxon>
        <taxon>Kitasatosporales</taxon>
        <taxon>Streptomycetaceae</taxon>
        <taxon>Streptomyces</taxon>
    </lineage>
</organism>
<evidence type="ECO:0000313" key="2">
    <source>
        <dbReference type="EMBL" id="XDP97882.1"/>
    </source>
</evidence>
<accession>A0AB39LV95</accession>
<dbReference type="RefSeq" id="WP_369161201.1">
    <property type="nucleotide sequence ID" value="NZ_CP163429.1"/>
</dbReference>
<gene>
    <name evidence="2" type="ORF">AB5J57_32050</name>
</gene>